<dbReference type="InterPro" id="IPR013423">
    <property type="entry name" value="CHP02594"/>
</dbReference>
<gene>
    <name evidence="2" type="ORF">GWI71_03665</name>
</gene>
<protein>
    <submittedName>
        <fullName evidence="2">TIGR02594 family protein</fullName>
    </submittedName>
</protein>
<evidence type="ECO:0000313" key="2">
    <source>
        <dbReference type="EMBL" id="NBN62770.1"/>
    </source>
</evidence>
<sequence>MTWKEVQAALAAAGFHPGPVDGIPGRATRAAVVRFQRSRGLEPDGIVGPKTLRALGSVTPSKASAIEPPPAWYEIARAKLGLHEQRNNKALLSWLRSDGRTLGDPSRLPWCGDFVETCLALALPDEILPGNPYLARNWLQAGVGLEGPALGAIAVFWRGTRNGTSGHVGFYAGEDESHIHVLGGNQSNAVTIARIHRDRLLGYRWPATRPRPPIRPVLRPAKGTVTTNEA</sequence>
<dbReference type="Pfam" id="PF01471">
    <property type="entry name" value="PG_binding_1"/>
    <property type="match status" value="1"/>
</dbReference>
<feature type="domain" description="Peptidoglycan binding-like" evidence="1">
    <location>
        <begin position="3"/>
        <end position="55"/>
    </location>
</feature>
<reference evidence="2 3" key="1">
    <citation type="submission" date="2020-01" db="EMBL/GenBank/DDBJ databases">
        <authorList>
            <person name="Peng S.Y."/>
            <person name="Li J."/>
            <person name="Wang M."/>
            <person name="Wang L."/>
            <person name="Wang C.Q."/>
            <person name="Wang J.R."/>
        </authorList>
    </citation>
    <scope>NUCLEOTIDE SEQUENCE [LARGE SCALE GENOMIC DNA]</scope>
    <source>
        <strain evidence="2 3">XCT-34</strain>
    </source>
</reference>
<organism evidence="2 3">
    <name type="scientific">Pannonibacter tanglangensis</name>
    <dbReference type="NCBI Taxonomy" id="2750084"/>
    <lineage>
        <taxon>Bacteria</taxon>
        <taxon>Pseudomonadati</taxon>
        <taxon>Pseudomonadota</taxon>
        <taxon>Alphaproteobacteria</taxon>
        <taxon>Hyphomicrobiales</taxon>
        <taxon>Stappiaceae</taxon>
        <taxon>Pannonibacter</taxon>
    </lineage>
</organism>
<dbReference type="RefSeq" id="WP_161674000.1">
    <property type="nucleotide sequence ID" value="NZ_JAABLP010000001.1"/>
</dbReference>
<dbReference type="InterPro" id="IPR002477">
    <property type="entry name" value="Peptidoglycan-bd-like"/>
</dbReference>
<accession>A0ABW9ZD45</accession>
<comment type="caution">
    <text evidence="2">The sequence shown here is derived from an EMBL/GenBank/DDBJ whole genome shotgun (WGS) entry which is preliminary data.</text>
</comment>
<dbReference type="EMBL" id="JAABLP010000001">
    <property type="protein sequence ID" value="NBN62770.1"/>
    <property type="molecule type" value="Genomic_DNA"/>
</dbReference>
<dbReference type="NCBIfam" id="TIGR02594">
    <property type="entry name" value="TIGR02594 family protein"/>
    <property type="match status" value="1"/>
</dbReference>
<evidence type="ECO:0000259" key="1">
    <source>
        <dbReference type="Pfam" id="PF01471"/>
    </source>
</evidence>
<dbReference type="SUPFAM" id="SSF47090">
    <property type="entry name" value="PGBD-like"/>
    <property type="match status" value="1"/>
</dbReference>
<keyword evidence="3" id="KW-1185">Reference proteome</keyword>
<name>A0ABW9ZD45_9HYPH</name>
<dbReference type="Proteomes" id="UP000541347">
    <property type="component" value="Unassembled WGS sequence"/>
</dbReference>
<evidence type="ECO:0000313" key="3">
    <source>
        <dbReference type="Proteomes" id="UP000541347"/>
    </source>
</evidence>
<dbReference type="InterPro" id="IPR036365">
    <property type="entry name" value="PGBD-like_sf"/>
</dbReference>
<proteinExistence type="predicted"/>
<dbReference type="Gene3D" id="1.10.101.10">
    <property type="entry name" value="PGBD-like superfamily/PGBD"/>
    <property type="match status" value="1"/>
</dbReference>
<dbReference type="InterPro" id="IPR036366">
    <property type="entry name" value="PGBDSf"/>
</dbReference>